<dbReference type="NCBIfam" id="TIGR00231">
    <property type="entry name" value="small_GTP"/>
    <property type="match status" value="1"/>
</dbReference>
<keyword evidence="5" id="KW-0342">GTP-binding</keyword>
<dbReference type="GO" id="GO:0003723">
    <property type="term" value="F:RNA binding"/>
    <property type="evidence" value="ECO:0007669"/>
    <property type="project" value="InterPro"/>
</dbReference>
<dbReference type="Pfam" id="PF25461">
    <property type="entry name" value="Beta-barrel_SelB"/>
    <property type="match status" value="1"/>
</dbReference>
<dbReference type="Gene3D" id="3.40.50.300">
    <property type="entry name" value="P-loop containing nucleotide triphosphate hydrolases"/>
    <property type="match status" value="1"/>
</dbReference>
<protein>
    <submittedName>
        <fullName evidence="7">Selenocysteine-specific translation elongation factor</fullName>
    </submittedName>
</protein>
<dbReference type="SUPFAM" id="SSF50465">
    <property type="entry name" value="EF-Tu/eEF-1alpha/eIF2-gamma C-terminal domain"/>
    <property type="match status" value="1"/>
</dbReference>
<name>A0A501WG72_9RHOB</name>
<keyword evidence="8" id="KW-1185">Reference proteome</keyword>
<organism evidence="7 8">
    <name type="scientific">Amaricoccus solimangrovi</name>
    <dbReference type="NCBI Taxonomy" id="2589815"/>
    <lineage>
        <taxon>Bacteria</taxon>
        <taxon>Pseudomonadati</taxon>
        <taxon>Pseudomonadota</taxon>
        <taxon>Alphaproteobacteria</taxon>
        <taxon>Rhodobacterales</taxon>
        <taxon>Paracoccaceae</taxon>
        <taxon>Amaricoccus</taxon>
    </lineage>
</organism>
<dbReference type="GO" id="GO:0003924">
    <property type="term" value="F:GTPase activity"/>
    <property type="evidence" value="ECO:0007669"/>
    <property type="project" value="InterPro"/>
</dbReference>
<dbReference type="CDD" id="cd15491">
    <property type="entry name" value="selB_III"/>
    <property type="match status" value="1"/>
</dbReference>
<dbReference type="Pfam" id="PF00009">
    <property type="entry name" value="GTP_EFTU"/>
    <property type="match status" value="1"/>
</dbReference>
<comment type="subcellular location">
    <subcellularLocation>
        <location evidence="1">Cytoplasm</location>
    </subcellularLocation>
</comment>
<evidence type="ECO:0000313" key="7">
    <source>
        <dbReference type="EMBL" id="TPE47485.1"/>
    </source>
</evidence>
<dbReference type="SUPFAM" id="SSF46785">
    <property type="entry name" value="Winged helix' DNA-binding domain"/>
    <property type="match status" value="2"/>
</dbReference>
<dbReference type="EMBL" id="VFRP01000030">
    <property type="protein sequence ID" value="TPE47485.1"/>
    <property type="molecule type" value="Genomic_DNA"/>
</dbReference>
<dbReference type="InterPro" id="IPR000795">
    <property type="entry name" value="T_Tr_GTP-bd_dom"/>
</dbReference>
<dbReference type="PROSITE" id="PS51722">
    <property type="entry name" value="G_TR_2"/>
    <property type="match status" value="1"/>
</dbReference>
<dbReference type="GO" id="GO:0004020">
    <property type="term" value="F:adenylylsulfate kinase activity"/>
    <property type="evidence" value="ECO:0007669"/>
    <property type="project" value="UniProtKB-EC"/>
</dbReference>
<dbReference type="NCBIfam" id="TIGR00475">
    <property type="entry name" value="selB"/>
    <property type="match status" value="1"/>
</dbReference>
<dbReference type="Proteomes" id="UP000319255">
    <property type="component" value="Unassembled WGS sequence"/>
</dbReference>
<dbReference type="GO" id="GO:0005829">
    <property type="term" value="C:cytosol"/>
    <property type="evidence" value="ECO:0007669"/>
    <property type="project" value="TreeGrafter"/>
</dbReference>
<dbReference type="InterPro" id="IPR009000">
    <property type="entry name" value="Transl_B-barrel_sf"/>
</dbReference>
<evidence type="ECO:0000313" key="8">
    <source>
        <dbReference type="Proteomes" id="UP000319255"/>
    </source>
</evidence>
<dbReference type="InterPro" id="IPR027417">
    <property type="entry name" value="P-loop_NTPase"/>
</dbReference>
<dbReference type="RefSeq" id="WP_140455893.1">
    <property type="nucleotide sequence ID" value="NZ_VFRP01000030.1"/>
</dbReference>
<evidence type="ECO:0000259" key="6">
    <source>
        <dbReference type="PROSITE" id="PS51722"/>
    </source>
</evidence>
<dbReference type="PANTHER" id="PTHR43721">
    <property type="entry name" value="ELONGATION FACTOR TU-RELATED"/>
    <property type="match status" value="1"/>
</dbReference>
<dbReference type="Gene3D" id="1.10.10.10">
    <property type="entry name" value="Winged helix-like DNA-binding domain superfamily/Winged helix DNA-binding domain"/>
    <property type="match status" value="1"/>
</dbReference>
<dbReference type="PANTHER" id="PTHR43721:SF22">
    <property type="entry name" value="ELONGATION FACTOR TU, MITOCHONDRIAL"/>
    <property type="match status" value="1"/>
</dbReference>
<dbReference type="Gene3D" id="2.40.30.10">
    <property type="entry name" value="Translation factors"/>
    <property type="match status" value="1"/>
</dbReference>
<feature type="domain" description="Tr-type G" evidence="6">
    <location>
        <begin position="1"/>
        <end position="171"/>
    </location>
</feature>
<keyword evidence="3" id="KW-0547">Nucleotide-binding</keyword>
<dbReference type="Gene3D" id="1.10.10.2770">
    <property type="match status" value="1"/>
</dbReference>
<dbReference type="InterPro" id="IPR004535">
    <property type="entry name" value="Transl_elong_SelB"/>
</dbReference>
<dbReference type="GO" id="GO:0001514">
    <property type="term" value="P:selenocysteine incorporation"/>
    <property type="evidence" value="ECO:0007669"/>
    <property type="project" value="InterPro"/>
</dbReference>
<dbReference type="OrthoDB" id="9803139at2"/>
<dbReference type="InterPro" id="IPR015191">
    <property type="entry name" value="SelB_WHD4"/>
</dbReference>
<dbReference type="Pfam" id="PF09107">
    <property type="entry name" value="WHD_3rd_SelB"/>
    <property type="match status" value="1"/>
</dbReference>
<gene>
    <name evidence="7" type="primary">selB</name>
    <name evidence="7" type="ORF">FJM51_19920</name>
</gene>
<dbReference type="SUPFAM" id="SSF52540">
    <property type="entry name" value="P-loop containing nucleoside triphosphate hydrolases"/>
    <property type="match status" value="1"/>
</dbReference>
<keyword evidence="4" id="KW-0648">Protein biosynthesis</keyword>
<dbReference type="CDD" id="cd04171">
    <property type="entry name" value="SelB"/>
    <property type="match status" value="1"/>
</dbReference>
<dbReference type="Pfam" id="PF09106">
    <property type="entry name" value="WHD_2nd_SelB"/>
    <property type="match status" value="1"/>
</dbReference>
<evidence type="ECO:0000256" key="2">
    <source>
        <dbReference type="ARBA" id="ARBA00022490"/>
    </source>
</evidence>
<keyword evidence="7" id="KW-0251">Elongation factor</keyword>
<dbReference type="AlphaFoldDB" id="A0A501WG72"/>
<keyword evidence="2" id="KW-0963">Cytoplasm</keyword>
<evidence type="ECO:0000256" key="1">
    <source>
        <dbReference type="ARBA" id="ARBA00004496"/>
    </source>
</evidence>
<proteinExistence type="predicted"/>
<dbReference type="InterPro" id="IPR036390">
    <property type="entry name" value="WH_DNA-bd_sf"/>
</dbReference>
<evidence type="ECO:0000256" key="4">
    <source>
        <dbReference type="ARBA" id="ARBA00022917"/>
    </source>
</evidence>
<reference evidence="7 8" key="1">
    <citation type="submission" date="2019-06" db="EMBL/GenBank/DDBJ databases">
        <title>A novel bacterium of genus Amaricoccus, isolated from marine sediment.</title>
        <authorList>
            <person name="Huang H."/>
            <person name="Mo K."/>
            <person name="Hu Y."/>
        </authorList>
    </citation>
    <scope>NUCLEOTIDE SEQUENCE [LARGE SCALE GENOMIC DNA]</scope>
    <source>
        <strain evidence="7 8">HB172011</strain>
    </source>
</reference>
<accession>A0A501WG72</accession>
<dbReference type="GO" id="GO:0005525">
    <property type="term" value="F:GTP binding"/>
    <property type="evidence" value="ECO:0007669"/>
    <property type="project" value="UniProtKB-KW"/>
</dbReference>
<dbReference type="InterPro" id="IPR015190">
    <property type="entry name" value="Elong_fac_SelB-wing-hlx_typ-2"/>
</dbReference>
<dbReference type="InterPro" id="IPR009001">
    <property type="entry name" value="Transl_elong_EF1A/Init_IF2_C"/>
</dbReference>
<evidence type="ECO:0000256" key="3">
    <source>
        <dbReference type="ARBA" id="ARBA00022741"/>
    </source>
</evidence>
<dbReference type="SUPFAM" id="SSF50447">
    <property type="entry name" value="Translation proteins"/>
    <property type="match status" value="1"/>
</dbReference>
<dbReference type="InterPro" id="IPR036388">
    <property type="entry name" value="WH-like_DNA-bd_sf"/>
</dbReference>
<dbReference type="InterPro" id="IPR050055">
    <property type="entry name" value="EF-Tu_GTPase"/>
</dbReference>
<dbReference type="PRINTS" id="PR00315">
    <property type="entry name" value="ELONGATNFCT"/>
</dbReference>
<comment type="caution">
    <text evidence="7">The sequence shown here is derived from an EMBL/GenBank/DDBJ whole genome shotgun (WGS) entry which is preliminary data.</text>
</comment>
<sequence length="660" mass="69613">MLVATAGHIDHGKTTLVRALTGVETDRLPEEKSRGISIDLGFAYWRPEPGLTIGFVDVPGHEKFVRNMLAGVTRVDLALLVVAADDGVMPQTREHLAILDLLGAPRAAVAITKTDRVDEGRVAAVRDEVTALVARTALAGAPVFEVAATVGAGVEPLAAFLVEAARAEAPAPDTGRTFRLAIDRAFSVTGTGTVVTGTARDAALAPGARLILAPEGIEVRVRGLQSAGASVAAIEPSQRAAIALAGLDLDHVHRGDWLVVPGMDQPTRRLAARLRIIPDGEALRHNGSVHLHIGTAAIPARVLIPGGAAIGPGSSALVQLVLGEPTLAVTGDRFVIRDQAGRTTLGGGVVVDPVVSGGRRHVAQREQVWAALENADPAAALAALLAIPGHEVDVPMFERRFNLRADAVAALVRAAGAVIMGKTRAIDAARVEAARAEIVAAVKTYHRDHPEANGLPIAELDAHLATPLSPAARQALRREMVDRREIASGGSYARMPGHIPARGNADVALWHKVLAAADARGGKPFTTAEIAKEIDLPETETRGLFARMRGTGDIWRVGAERMLPRAEVARLADVAASLTERKGEAGFTAADMRDAAGIGRNLVIEVLEFFDRVGVTRRRGDARAVQANHGVILRRAAELERGLSDLAFAARTPARRRSRR</sequence>
<dbReference type="InterPro" id="IPR057335">
    <property type="entry name" value="Beta-barrel_SelB"/>
</dbReference>
<dbReference type="InterPro" id="IPR005225">
    <property type="entry name" value="Small_GTP-bd"/>
</dbReference>
<evidence type="ECO:0000256" key="5">
    <source>
        <dbReference type="ARBA" id="ARBA00023134"/>
    </source>
</evidence>
<dbReference type="GO" id="GO:0003746">
    <property type="term" value="F:translation elongation factor activity"/>
    <property type="evidence" value="ECO:0007669"/>
    <property type="project" value="UniProtKB-KW"/>
</dbReference>